<evidence type="ECO:0000256" key="2">
    <source>
        <dbReference type="ARBA" id="ARBA00022679"/>
    </source>
</evidence>
<dbReference type="AlphaFoldDB" id="A0A6P4ZS49"/>
<feature type="binding site" evidence="4">
    <location>
        <position position="197"/>
    </location>
    <ligand>
        <name>phosphate</name>
        <dbReference type="ChEBI" id="CHEBI:43474"/>
    </ligand>
</feature>
<organism evidence="6 7">
    <name type="scientific">Branchiostoma belcheri</name>
    <name type="common">Amphioxus</name>
    <dbReference type="NCBI Taxonomy" id="7741"/>
    <lineage>
        <taxon>Eukaryota</taxon>
        <taxon>Metazoa</taxon>
        <taxon>Chordata</taxon>
        <taxon>Cephalochordata</taxon>
        <taxon>Leptocardii</taxon>
        <taxon>Amphioxiformes</taxon>
        <taxon>Branchiostomatidae</taxon>
        <taxon>Branchiostoma</taxon>
    </lineage>
</organism>
<dbReference type="InterPro" id="IPR018099">
    <property type="entry name" value="Purine_phosphorylase-2_CS"/>
</dbReference>
<feature type="binding site" evidence="4">
    <location>
        <begin position="93"/>
        <end position="94"/>
    </location>
    <ligand>
        <name>phosphate</name>
        <dbReference type="ChEBI" id="CHEBI:43474"/>
    </ligand>
</feature>
<comment type="catalytic activity">
    <reaction evidence="4">
        <text>S-methyl-5'-thioadenosine + phosphate = 5-(methylsulfanyl)-alpha-D-ribose 1-phosphate + adenine</text>
        <dbReference type="Rhea" id="RHEA:11852"/>
        <dbReference type="ChEBI" id="CHEBI:16708"/>
        <dbReference type="ChEBI" id="CHEBI:17509"/>
        <dbReference type="ChEBI" id="CHEBI:43474"/>
        <dbReference type="ChEBI" id="CHEBI:58533"/>
        <dbReference type="EC" id="2.4.2.28"/>
    </reaction>
</comment>
<dbReference type="InterPro" id="IPR035994">
    <property type="entry name" value="Nucleoside_phosphorylase_sf"/>
</dbReference>
<dbReference type="GO" id="GO:0006166">
    <property type="term" value="P:purine ribonucleoside salvage"/>
    <property type="evidence" value="ECO:0007669"/>
    <property type="project" value="UniProtKB-KW"/>
</dbReference>
<feature type="binding site" evidence="4">
    <location>
        <begin position="220"/>
        <end position="222"/>
    </location>
    <ligand>
        <name>substrate</name>
    </ligand>
</feature>
<comment type="similarity">
    <text evidence="4">Belongs to the PNP/MTAP phosphorylase family. MTAP subfamily.</text>
</comment>
<evidence type="ECO:0000256" key="1">
    <source>
        <dbReference type="ARBA" id="ARBA00022676"/>
    </source>
</evidence>
<evidence type="ECO:0000313" key="8">
    <source>
        <dbReference type="RefSeq" id="XP_019632462.1"/>
    </source>
</evidence>
<protein>
    <recommendedName>
        <fullName evidence="4">S-methyl-5'-thioadenosine phosphorylase</fullName>
        <ecNumber evidence="4">2.4.2.28</ecNumber>
    </recommendedName>
    <alternativeName>
        <fullName evidence="4">5'-methylthioadenosine phosphorylase</fullName>
        <shortName evidence="4">MTA phosphorylase</shortName>
        <shortName evidence="4">MTAP</shortName>
        <shortName evidence="4">MTAPase</shortName>
    </alternativeName>
</protein>
<proteinExistence type="inferred from homology"/>
<dbReference type="UniPathway" id="UPA00904">
    <property type="reaction ID" value="UER00873"/>
</dbReference>
<evidence type="ECO:0000313" key="6">
    <source>
        <dbReference type="Proteomes" id="UP000515135"/>
    </source>
</evidence>
<evidence type="ECO:0000259" key="5">
    <source>
        <dbReference type="Pfam" id="PF01048"/>
    </source>
</evidence>
<name>A0A6P4ZS49_BRABE</name>
<dbReference type="PANTHER" id="PTHR42679:SF2">
    <property type="entry name" value="S-METHYL-5'-THIOADENOSINE PHOSPHORYLASE"/>
    <property type="match status" value="1"/>
</dbReference>
<comment type="subunit">
    <text evidence="4">Homotrimer.</text>
</comment>
<feature type="binding site" evidence="4">
    <location>
        <position position="18"/>
    </location>
    <ligand>
        <name>phosphate</name>
        <dbReference type="ChEBI" id="CHEBI:43474"/>
    </ligand>
</feature>
<accession>A0A6P4ZS49</accession>
<comment type="subcellular location">
    <subcellularLocation>
        <location evidence="4">Cytoplasm</location>
    </subcellularLocation>
    <subcellularLocation>
        <location evidence="4">Nucleus</location>
    </subcellularLocation>
</comment>
<keyword evidence="4" id="KW-0963">Cytoplasm</keyword>
<evidence type="ECO:0000256" key="4">
    <source>
        <dbReference type="HAMAP-Rule" id="MF_03155"/>
    </source>
</evidence>
<dbReference type="OrthoDB" id="431409at2759"/>
<feature type="site" description="Important for substrate specificity" evidence="4">
    <location>
        <position position="234"/>
    </location>
</feature>
<dbReference type="PROSITE" id="PS01240">
    <property type="entry name" value="PNP_MTAP_2"/>
    <property type="match status" value="1"/>
</dbReference>
<dbReference type="GO" id="GO:0005829">
    <property type="term" value="C:cytosol"/>
    <property type="evidence" value="ECO:0007669"/>
    <property type="project" value="TreeGrafter"/>
</dbReference>
<feature type="binding site" evidence="4">
    <location>
        <begin position="60"/>
        <end position="61"/>
    </location>
    <ligand>
        <name>phosphate</name>
        <dbReference type="ChEBI" id="CHEBI:43474"/>
    </ligand>
</feature>
<dbReference type="GO" id="GO:0019509">
    <property type="term" value="P:L-methionine salvage from methylthioadenosine"/>
    <property type="evidence" value="ECO:0007669"/>
    <property type="project" value="UniProtKB-UniRule"/>
</dbReference>
<dbReference type="Pfam" id="PF01048">
    <property type="entry name" value="PNP_UDP_1"/>
    <property type="match status" value="1"/>
</dbReference>
<feature type="site" description="Important for substrate specificity" evidence="4">
    <location>
        <position position="178"/>
    </location>
</feature>
<keyword evidence="6" id="KW-1185">Reference proteome</keyword>
<evidence type="ECO:0000313" key="7">
    <source>
        <dbReference type="RefSeq" id="XP_019632461.1"/>
    </source>
</evidence>
<dbReference type="SUPFAM" id="SSF53167">
    <property type="entry name" value="Purine and uridine phosphorylases"/>
    <property type="match status" value="1"/>
</dbReference>
<dbReference type="CDD" id="cd09010">
    <property type="entry name" value="MTAP_SsMTAPII_like_MTIP"/>
    <property type="match status" value="1"/>
</dbReference>
<sequence length="297" mass="32338">METNSAPRKVKIGIIGGSGLDNPDILDNRREKHVDTPYGKPSDALILGDVAGVECVLLARHGRGHTVMPTNINFRANVHALKAEGCTHLVVTTACGSLREDIHPGDMVILDQFIDRTTKRAATFYDGNPGSPVGVCHLPMDTPFCPHIRKILINVCKELEIRHHESGTMVTIEGPRFSSRAESKMFRMWGGDVINMTTVPEVALAKEAGMCYAAVAMATDYDCWKEDPGHHVSVDAVLKVFKGNADKGIRIFKAAIPQIAQRDWTAVLEENRGLVTSSVIQPPSLISACMQDTGTNT</sequence>
<feature type="binding site" evidence="4">
    <location>
        <position position="196"/>
    </location>
    <ligand>
        <name>substrate</name>
    </ligand>
</feature>
<evidence type="ECO:0000256" key="3">
    <source>
        <dbReference type="ARBA" id="ARBA00022726"/>
    </source>
</evidence>
<comment type="function">
    <text evidence="4">Catalyzes the reversible phosphorylation of S-methyl-5'-thioadenosine (MTA) to adenine and 5-methylthioribose-1-phosphate. Involved in the breakdown of MTA, a major by-product of polyamine biosynthesis. Responsible for the first step in the methionine salvage pathway after MTA has been generated from S-adenosylmethionine. Has broad substrate specificity with 6-aminopurine nucleosides as preferred substrates.</text>
</comment>
<keyword evidence="2 4" id="KW-0808">Transferase</keyword>
<dbReference type="HAMAP" id="MF_01963">
    <property type="entry name" value="MTAP"/>
    <property type="match status" value="1"/>
</dbReference>
<keyword evidence="3 4" id="KW-0660">Purine salvage</keyword>
<dbReference type="PANTHER" id="PTHR42679">
    <property type="entry name" value="S-METHYL-5'-THIOADENOSINE PHOSPHORYLASE"/>
    <property type="match status" value="1"/>
</dbReference>
<dbReference type="InterPro" id="IPR010044">
    <property type="entry name" value="MTAP"/>
</dbReference>
<gene>
    <name evidence="7 8" type="primary">LOC109476064</name>
</gene>
<dbReference type="GeneID" id="109476064"/>
<dbReference type="GO" id="GO:0005634">
    <property type="term" value="C:nucleus"/>
    <property type="evidence" value="ECO:0007669"/>
    <property type="project" value="UniProtKB-SubCell"/>
</dbReference>
<dbReference type="Gene3D" id="3.40.50.1580">
    <property type="entry name" value="Nucleoside phosphorylase domain"/>
    <property type="match status" value="1"/>
</dbReference>
<dbReference type="NCBIfam" id="TIGR01694">
    <property type="entry name" value="MTAP"/>
    <property type="match status" value="1"/>
</dbReference>
<dbReference type="KEGG" id="bbel:109476064"/>
<keyword evidence="1 4" id="KW-0328">Glycosyltransferase</keyword>
<keyword evidence="4" id="KW-0539">Nucleus</keyword>
<dbReference type="InterPro" id="IPR000845">
    <property type="entry name" value="Nucleoside_phosphorylase_d"/>
</dbReference>
<feature type="domain" description="Nucleoside phosphorylase" evidence="5">
    <location>
        <begin position="11"/>
        <end position="255"/>
    </location>
</feature>
<dbReference type="RefSeq" id="XP_019632461.1">
    <property type="nucleotide sequence ID" value="XM_019776902.1"/>
</dbReference>
<dbReference type="FunFam" id="3.40.50.1580:FF:000051">
    <property type="entry name" value="S-methyl-5'-thioadenosine phosphorylase"/>
    <property type="match status" value="1"/>
</dbReference>
<comment type="pathway">
    <text evidence="4">Amino-acid biosynthesis; L-methionine biosynthesis via salvage pathway; S-methyl-5-thio-alpha-D-ribose 1-phosphate from S-methyl-5'-thioadenosine (phosphorylase route): step 1/1.</text>
</comment>
<dbReference type="EC" id="2.4.2.28" evidence="4"/>
<dbReference type="RefSeq" id="XP_019632462.1">
    <property type="nucleotide sequence ID" value="XM_019776903.1"/>
</dbReference>
<dbReference type="Proteomes" id="UP000515135">
    <property type="component" value="Unplaced"/>
</dbReference>
<dbReference type="GO" id="GO:0017061">
    <property type="term" value="F:S-methyl-5-thioadenosine phosphorylase activity"/>
    <property type="evidence" value="ECO:0007669"/>
    <property type="project" value="UniProtKB-UniRule"/>
</dbReference>
<reference evidence="7 8" key="1">
    <citation type="submission" date="2025-04" db="UniProtKB">
        <authorList>
            <consortium name="RefSeq"/>
        </authorList>
    </citation>
    <scope>IDENTIFICATION</scope>
    <source>
        <tissue evidence="7 8">Gonad</tissue>
    </source>
</reference>